<dbReference type="GO" id="GO:0016899">
    <property type="term" value="F:oxidoreductase activity, acting on the CH-OH group of donors, oxygen as acceptor"/>
    <property type="evidence" value="ECO:0007669"/>
    <property type="project" value="InterPro"/>
</dbReference>
<sequence>MTAISGWGRYPINDTEMIHPRTVDAARRATVQANPGIARGNGRAYGDAAVGVRQTIEMAHLNRMRAFDPRTGQLTVEAGLLLTDLIATFLPRGFFPYVVPGTSFITVGGAIAADVHGKNHHCQGGFGQYVENILLVLPTGETIGASREEHPDLFRATIGGMGLTGTILEATIRLRPIETGWIRQRTFVADDLDTTIGALECGDSATYSVAWIDCLARGARLGRSLIFLGEHAALHHLGERHVANRFPLRKPSMSMPVDAPSFVLNRWTAAAFNELYFRAGARKAASSTLVPTHPYFFPLDALGNWNRMYGRRGFVEHQSVLPIKNAQTTLAEMLDRIAKRGESAFLAVLKKLGAGSGSLSFPMPGYTLALDFPIERGLFSVLDELDELVVAAGGRLYLAKDARQSRATFEAGYSDLSFFSEVRRTVDPAGKLKSRLAERLLI</sequence>
<name>A0A0R3NHD6_9BRAD</name>
<evidence type="ECO:0000256" key="1">
    <source>
        <dbReference type="ARBA" id="ARBA00022827"/>
    </source>
</evidence>
<dbReference type="AlphaFoldDB" id="A0A0R3NHD6"/>
<reference evidence="3 4" key="1">
    <citation type="submission" date="2014-03" db="EMBL/GenBank/DDBJ databases">
        <title>Bradyrhizobium valentinum sp. nov., isolated from effective nodules of Lupinus mariae-josephae, a lupine endemic of basic-lime soils in Eastern Spain.</title>
        <authorList>
            <person name="Duran D."/>
            <person name="Rey L."/>
            <person name="Navarro A."/>
            <person name="Busquets A."/>
            <person name="Imperial J."/>
            <person name="Ruiz-Argueso T."/>
        </authorList>
    </citation>
    <scope>NUCLEOTIDE SEQUENCE [LARGE SCALE GENOMIC DNA]</scope>
    <source>
        <strain evidence="3 4">Ro19</strain>
    </source>
</reference>
<comment type="caution">
    <text evidence="3">The sequence shown here is derived from an EMBL/GenBank/DDBJ whole genome shotgun (WGS) entry which is preliminary data.</text>
</comment>
<dbReference type="PANTHER" id="PTHR43762:SF1">
    <property type="entry name" value="D-ARABINONO-1,4-LACTONE OXIDASE"/>
    <property type="match status" value="1"/>
</dbReference>
<keyword evidence="1" id="KW-0285">Flavoprotein</keyword>
<dbReference type="PANTHER" id="PTHR43762">
    <property type="entry name" value="L-GULONOLACTONE OXIDASE"/>
    <property type="match status" value="1"/>
</dbReference>
<dbReference type="InterPro" id="IPR006094">
    <property type="entry name" value="Oxid_FAD_bind_N"/>
</dbReference>
<dbReference type="RefSeq" id="WP_057842113.1">
    <property type="nucleotide sequence ID" value="NZ_LLYA01000028.1"/>
</dbReference>
<dbReference type="PROSITE" id="PS51387">
    <property type="entry name" value="FAD_PCMH"/>
    <property type="match status" value="1"/>
</dbReference>
<dbReference type="OrthoDB" id="143770at2"/>
<dbReference type="InterPro" id="IPR010031">
    <property type="entry name" value="FAD_lactone_oxidase-like"/>
</dbReference>
<evidence type="ECO:0000259" key="2">
    <source>
        <dbReference type="PROSITE" id="PS51387"/>
    </source>
</evidence>
<evidence type="ECO:0000313" key="4">
    <source>
        <dbReference type="Proteomes" id="UP000052023"/>
    </source>
</evidence>
<keyword evidence="4" id="KW-1185">Reference proteome</keyword>
<feature type="domain" description="FAD-binding PCMH-type" evidence="2">
    <location>
        <begin position="10"/>
        <end position="177"/>
    </location>
</feature>
<gene>
    <name evidence="3" type="ORF">CQ13_38620</name>
</gene>
<evidence type="ECO:0000313" key="3">
    <source>
        <dbReference type="EMBL" id="KRR29408.1"/>
    </source>
</evidence>
<dbReference type="Gene3D" id="3.30.465.10">
    <property type="match status" value="1"/>
</dbReference>
<organism evidence="3 4">
    <name type="scientific">Bradyrhizobium retamae</name>
    <dbReference type="NCBI Taxonomy" id="1300035"/>
    <lineage>
        <taxon>Bacteria</taxon>
        <taxon>Pseudomonadati</taxon>
        <taxon>Pseudomonadota</taxon>
        <taxon>Alphaproteobacteria</taxon>
        <taxon>Hyphomicrobiales</taxon>
        <taxon>Nitrobacteraceae</taxon>
        <taxon>Bradyrhizobium</taxon>
    </lineage>
</organism>
<keyword evidence="1" id="KW-0274">FAD</keyword>
<dbReference type="EMBL" id="LLYA01000028">
    <property type="protein sequence ID" value="KRR29408.1"/>
    <property type="molecule type" value="Genomic_DNA"/>
</dbReference>
<protein>
    <submittedName>
        <fullName evidence="3">Oxidoreductase</fullName>
    </submittedName>
</protein>
<dbReference type="InterPro" id="IPR016166">
    <property type="entry name" value="FAD-bd_PCMH"/>
</dbReference>
<accession>A0A0R3NHD6</accession>
<proteinExistence type="predicted"/>
<dbReference type="Proteomes" id="UP000052023">
    <property type="component" value="Unassembled WGS sequence"/>
</dbReference>
<dbReference type="InterPro" id="IPR036318">
    <property type="entry name" value="FAD-bd_PCMH-like_sf"/>
</dbReference>
<dbReference type="InterPro" id="IPR016169">
    <property type="entry name" value="FAD-bd_PCMH_sub2"/>
</dbReference>
<dbReference type="SUPFAM" id="SSF56176">
    <property type="entry name" value="FAD-binding/transporter-associated domain-like"/>
    <property type="match status" value="1"/>
</dbReference>
<dbReference type="GO" id="GO:0071949">
    <property type="term" value="F:FAD binding"/>
    <property type="evidence" value="ECO:0007669"/>
    <property type="project" value="InterPro"/>
</dbReference>
<dbReference type="Pfam" id="PF01565">
    <property type="entry name" value="FAD_binding_4"/>
    <property type="match status" value="1"/>
</dbReference>